<comment type="caution">
    <text evidence="2">The sequence shown here is derived from an EMBL/GenBank/DDBJ whole genome shotgun (WGS) entry which is preliminary data.</text>
</comment>
<evidence type="ECO:0000313" key="2">
    <source>
        <dbReference type="EMBL" id="CAG7723466.1"/>
    </source>
</evidence>
<sequence length="199" mass="23294">MLILSLGVLLFLHRIVFIARAQNDIPCLSSVSSEKHYFRHCSLVQKRSEQVQLAVERLNGQHLMIEMKSFEPNLIENSKREPIGGITWTLISTLAQNYNFTFTRKIAKSDVKTKLNLTQPIKRTPKALLKDLIENRIDMVLPVGKTLYLSKMLDFTRPIIDMNLYFFTAKPKICYVNWGFSQMVRKTQWIKELKMFRQL</sequence>
<keyword evidence="1" id="KW-0732">Signal</keyword>
<dbReference type="EMBL" id="CAJVCH010099426">
    <property type="protein sequence ID" value="CAG7723466.1"/>
    <property type="molecule type" value="Genomic_DNA"/>
</dbReference>
<dbReference type="AlphaFoldDB" id="A0A8J2P2U9"/>
<name>A0A8J2P2U9_9HEXA</name>
<proteinExistence type="predicted"/>
<accession>A0A8J2P2U9</accession>
<protein>
    <recommendedName>
        <fullName evidence="4">Solute-binding protein family 3/N-terminal domain-containing protein</fullName>
    </recommendedName>
</protein>
<feature type="signal peptide" evidence="1">
    <location>
        <begin position="1"/>
        <end position="21"/>
    </location>
</feature>
<evidence type="ECO:0008006" key="4">
    <source>
        <dbReference type="Google" id="ProtNLM"/>
    </source>
</evidence>
<evidence type="ECO:0000313" key="3">
    <source>
        <dbReference type="Proteomes" id="UP000708208"/>
    </source>
</evidence>
<keyword evidence="3" id="KW-1185">Reference proteome</keyword>
<feature type="chain" id="PRO_5035314578" description="Solute-binding protein family 3/N-terminal domain-containing protein" evidence="1">
    <location>
        <begin position="22"/>
        <end position="199"/>
    </location>
</feature>
<dbReference type="Proteomes" id="UP000708208">
    <property type="component" value="Unassembled WGS sequence"/>
</dbReference>
<gene>
    <name evidence="2" type="ORF">AFUS01_LOCUS12553</name>
</gene>
<evidence type="ECO:0000256" key="1">
    <source>
        <dbReference type="SAM" id="SignalP"/>
    </source>
</evidence>
<reference evidence="2" key="1">
    <citation type="submission" date="2021-06" db="EMBL/GenBank/DDBJ databases">
        <authorList>
            <person name="Hodson N. C."/>
            <person name="Mongue J. A."/>
            <person name="Jaron S. K."/>
        </authorList>
    </citation>
    <scope>NUCLEOTIDE SEQUENCE</scope>
</reference>
<organism evidence="2 3">
    <name type="scientific">Allacma fusca</name>
    <dbReference type="NCBI Taxonomy" id="39272"/>
    <lineage>
        <taxon>Eukaryota</taxon>
        <taxon>Metazoa</taxon>
        <taxon>Ecdysozoa</taxon>
        <taxon>Arthropoda</taxon>
        <taxon>Hexapoda</taxon>
        <taxon>Collembola</taxon>
        <taxon>Symphypleona</taxon>
        <taxon>Sminthuridae</taxon>
        <taxon>Allacma</taxon>
    </lineage>
</organism>